<dbReference type="GO" id="GO:0004725">
    <property type="term" value="F:protein tyrosine phosphatase activity"/>
    <property type="evidence" value="ECO:0007669"/>
    <property type="project" value="InterPro"/>
</dbReference>
<dbReference type="AlphaFoldDB" id="A0A0D6M3B5"/>
<dbReference type="PANTHER" id="PTHR19134:SF559">
    <property type="entry name" value="TYROSINE-PROTEIN PHOSPHATASE DOMAIN-CONTAINING PROTEIN"/>
    <property type="match status" value="1"/>
</dbReference>
<dbReference type="SMART" id="SM00194">
    <property type="entry name" value="PTPc"/>
    <property type="match status" value="1"/>
</dbReference>
<evidence type="ECO:0000259" key="2">
    <source>
        <dbReference type="PROSITE" id="PS50055"/>
    </source>
</evidence>
<evidence type="ECO:0000313" key="4">
    <source>
        <dbReference type="EMBL" id="EPB78609.1"/>
    </source>
</evidence>
<feature type="domain" description="Tyrosine-protein phosphatase" evidence="2">
    <location>
        <begin position="42"/>
        <end position="268"/>
    </location>
</feature>
<keyword evidence="5" id="KW-1185">Reference proteome</keyword>
<dbReference type="Proteomes" id="UP000054495">
    <property type="component" value="Unassembled WGS sequence"/>
</dbReference>
<proteinExistence type="predicted"/>
<protein>
    <submittedName>
        <fullName evidence="4">Protein-tyrosine phosphatase</fullName>
    </submittedName>
</protein>
<dbReference type="CDD" id="cd00047">
    <property type="entry name" value="PTPc"/>
    <property type="match status" value="1"/>
</dbReference>
<reference evidence="4 5" key="1">
    <citation type="submission" date="2013-05" db="EMBL/GenBank/DDBJ databases">
        <title>Draft genome of the parasitic nematode Anyclostoma ceylanicum.</title>
        <authorList>
            <person name="Mitreva M."/>
        </authorList>
    </citation>
    <scope>NUCLEOTIDE SEQUENCE [LARGE SCALE GENOMIC DNA]</scope>
</reference>
<dbReference type="InterPro" id="IPR003595">
    <property type="entry name" value="Tyr_Pase_cat"/>
</dbReference>
<gene>
    <name evidence="4" type="ORF">ANCCEY_02349</name>
</gene>
<feature type="region of interest" description="Disordered" evidence="1">
    <location>
        <begin position="1"/>
        <end position="33"/>
    </location>
</feature>
<dbReference type="PROSITE" id="PS50055">
    <property type="entry name" value="TYR_PHOSPHATASE_PTP"/>
    <property type="match status" value="1"/>
</dbReference>
<dbReference type="InterPro" id="IPR050348">
    <property type="entry name" value="Protein-Tyr_Phosphatase"/>
</dbReference>
<sequence length="281" mass="31775">MDSFATKEGSVAMNPANRVSTRSTRKSKSRVPTPRKLIESVSNLLTDHQLDHQGHHLQLTGRISSKKLGDGVLEAHKEFIRESPTFFAYWKEENIPKNLKQDGQYIMAQAPFDESTQADFFRMLSQTHPDAVVFMDAHDSEDAKYIFPSSGTYGGVKVKVEDVEQGKTKIKVYCINGWTVEKEPPKDFIAIHEKIRSNLDAKSMLMLVCKDGCSRSGIFCLLDIEAERYRTKGRIKLAETIKTIRYQRSNCFDTPELFEAGTSVLTEFAKKALEKVDANKA</sequence>
<dbReference type="SMART" id="SM00404">
    <property type="entry name" value="PTPc_motif"/>
    <property type="match status" value="1"/>
</dbReference>
<dbReference type="InterPro" id="IPR000387">
    <property type="entry name" value="Tyr_Pase_dom"/>
</dbReference>
<evidence type="ECO:0000256" key="1">
    <source>
        <dbReference type="SAM" id="MobiDB-lite"/>
    </source>
</evidence>
<feature type="domain" description="Tyrosine specific protein phosphatases" evidence="3">
    <location>
        <begin position="186"/>
        <end position="259"/>
    </location>
</feature>
<evidence type="ECO:0000259" key="3">
    <source>
        <dbReference type="PROSITE" id="PS50056"/>
    </source>
</evidence>
<name>A0A0D6M3B5_9BILA</name>
<dbReference type="Pfam" id="PF00102">
    <property type="entry name" value="Y_phosphatase"/>
    <property type="match status" value="1"/>
</dbReference>
<dbReference type="SUPFAM" id="SSF52799">
    <property type="entry name" value="(Phosphotyrosine protein) phosphatases II"/>
    <property type="match status" value="1"/>
</dbReference>
<dbReference type="PANTHER" id="PTHR19134">
    <property type="entry name" value="RECEPTOR-TYPE TYROSINE-PROTEIN PHOSPHATASE"/>
    <property type="match status" value="1"/>
</dbReference>
<accession>A0A0D6M3B5</accession>
<dbReference type="EMBL" id="KE124809">
    <property type="protein sequence ID" value="EPB78609.1"/>
    <property type="molecule type" value="Genomic_DNA"/>
</dbReference>
<dbReference type="InterPro" id="IPR029021">
    <property type="entry name" value="Prot-tyrosine_phosphatase-like"/>
</dbReference>
<organism evidence="4 5">
    <name type="scientific">Ancylostoma ceylanicum</name>
    <dbReference type="NCBI Taxonomy" id="53326"/>
    <lineage>
        <taxon>Eukaryota</taxon>
        <taxon>Metazoa</taxon>
        <taxon>Ecdysozoa</taxon>
        <taxon>Nematoda</taxon>
        <taxon>Chromadorea</taxon>
        <taxon>Rhabditida</taxon>
        <taxon>Rhabditina</taxon>
        <taxon>Rhabditomorpha</taxon>
        <taxon>Strongyloidea</taxon>
        <taxon>Ancylostomatidae</taxon>
        <taxon>Ancylostomatinae</taxon>
        <taxon>Ancylostoma</taxon>
    </lineage>
</organism>
<evidence type="ECO:0000313" key="5">
    <source>
        <dbReference type="Proteomes" id="UP000054495"/>
    </source>
</evidence>
<dbReference type="PROSITE" id="PS50056">
    <property type="entry name" value="TYR_PHOSPHATASE_2"/>
    <property type="match status" value="1"/>
</dbReference>
<dbReference type="InterPro" id="IPR000242">
    <property type="entry name" value="PTP_cat"/>
</dbReference>
<dbReference type="Gene3D" id="3.90.190.10">
    <property type="entry name" value="Protein tyrosine phosphatase superfamily"/>
    <property type="match status" value="2"/>
</dbReference>